<dbReference type="InterPro" id="IPR036388">
    <property type="entry name" value="WH-like_DNA-bd_sf"/>
</dbReference>
<dbReference type="InterPro" id="IPR031327">
    <property type="entry name" value="MCM"/>
</dbReference>
<evidence type="ECO:0000256" key="2">
    <source>
        <dbReference type="ARBA" id="ARBA00012551"/>
    </source>
</evidence>
<dbReference type="Gene3D" id="2.20.28.10">
    <property type="match status" value="1"/>
</dbReference>
<evidence type="ECO:0000313" key="12">
    <source>
        <dbReference type="Proteomes" id="UP000244093"/>
    </source>
</evidence>
<dbReference type="InterPro" id="IPR041562">
    <property type="entry name" value="MCM_lid"/>
</dbReference>
<dbReference type="EMBL" id="NBVN01000002">
    <property type="protein sequence ID" value="PUA33094.1"/>
    <property type="molecule type" value="Genomic_DNA"/>
</dbReference>
<evidence type="ECO:0000256" key="7">
    <source>
        <dbReference type="ARBA" id="ARBA00022840"/>
    </source>
</evidence>
<evidence type="ECO:0000256" key="3">
    <source>
        <dbReference type="ARBA" id="ARBA00022705"/>
    </source>
</evidence>
<dbReference type="GO" id="GO:0005524">
    <property type="term" value="F:ATP binding"/>
    <property type="evidence" value="ECO:0007669"/>
    <property type="project" value="UniProtKB-KW"/>
</dbReference>
<dbReference type="GO" id="GO:0017116">
    <property type="term" value="F:single-stranded DNA helicase activity"/>
    <property type="evidence" value="ECO:0007669"/>
    <property type="project" value="TreeGrafter"/>
</dbReference>
<dbReference type="GO" id="GO:0003697">
    <property type="term" value="F:single-stranded DNA binding"/>
    <property type="evidence" value="ECO:0007669"/>
    <property type="project" value="TreeGrafter"/>
</dbReference>
<keyword evidence="3" id="KW-0235">DNA replication</keyword>
<keyword evidence="8 9" id="KW-0238">DNA-binding</keyword>
<dbReference type="InterPro" id="IPR048907">
    <property type="entry name" value="WHD_MCM_arc"/>
</dbReference>
<evidence type="ECO:0000256" key="4">
    <source>
        <dbReference type="ARBA" id="ARBA00022741"/>
    </source>
</evidence>
<dbReference type="PANTHER" id="PTHR11630:SF66">
    <property type="entry name" value="DNA REPLICATION LICENSING FACTOR MCM4"/>
    <property type="match status" value="1"/>
</dbReference>
<evidence type="ECO:0000313" key="11">
    <source>
        <dbReference type="EMBL" id="PUA33094.1"/>
    </source>
</evidence>
<keyword evidence="6" id="KW-0347">Helicase</keyword>
<keyword evidence="7 9" id="KW-0067">ATP-binding</keyword>
<dbReference type="FunFam" id="3.40.50.300:FF:000826">
    <property type="entry name" value="Replicative DNA helicase Mcm"/>
    <property type="match status" value="1"/>
</dbReference>
<evidence type="ECO:0000256" key="9">
    <source>
        <dbReference type="RuleBase" id="RU004070"/>
    </source>
</evidence>
<name>A0A2R7Y6E1_9CREN</name>
<keyword evidence="4 9" id="KW-0547">Nucleotide-binding</keyword>
<proteinExistence type="inferred from homology"/>
<dbReference type="Pfam" id="PF14551">
    <property type="entry name" value="MCM_N"/>
    <property type="match status" value="1"/>
</dbReference>
<dbReference type="EC" id="3.6.4.12" evidence="2"/>
<dbReference type="Gene3D" id="1.10.10.10">
    <property type="entry name" value="Winged helix-like DNA-binding domain superfamily/Winged helix DNA-binding domain"/>
    <property type="match status" value="1"/>
</dbReference>
<comment type="similarity">
    <text evidence="1 9">Belongs to the MCM family.</text>
</comment>
<feature type="domain" description="MCM C-terminal AAA(+) ATPase" evidence="10">
    <location>
        <begin position="312"/>
        <end position="518"/>
    </location>
</feature>
<dbReference type="NCBIfam" id="NF040949">
    <property type="entry name" value="minchrom_main_MCM"/>
    <property type="match status" value="1"/>
</dbReference>
<keyword evidence="5" id="KW-0378">Hydrolase</keyword>
<dbReference type="InterPro" id="IPR027925">
    <property type="entry name" value="MCM_N"/>
</dbReference>
<dbReference type="Pfam" id="PF00493">
    <property type="entry name" value="MCM"/>
    <property type="match status" value="1"/>
</dbReference>
<dbReference type="InterPro" id="IPR001208">
    <property type="entry name" value="MCM_dom"/>
</dbReference>
<dbReference type="PRINTS" id="PR01657">
    <property type="entry name" value="MCMFAMILY"/>
</dbReference>
<dbReference type="InterPro" id="IPR027417">
    <property type="entry name" value="P-loop_NTPase"/>
</dbReference>
<dbReference type="Pfam" id="PF17855">
    <property type="entry name" value="MCM_lid"/>
    <property type="match status" value="1"/>
</dbReference>
<dbReference type="Pfam" id="PF17207">
    <property type="entry name" value="MCM_OB"/>
    <property type="match status" value="1"/>
</dbReference>
<reference evidence="11 12" key="1">
    <citation type="journal article" date="2018" name="Syst. Appl. Microbiol.">
        <title>A new symbiotic nanoarchaeote (Candidatus Nanoclepta minutus) and its host (Zestosphaera tikiterensis gen. nov., sp. nov.) from a New Zealand hot spring.</title>
        <authorList>
            <person name="St John E."/>
            <person name="Liu Y."/>
            <person name="Podar M."/>
            <person name="Stott M.B."/>
            <person name="Meneghin J."/>
            <person name="Chen Z."/>
            <person name="Lagutin K."/>
            <person name="Mitchell K."/>
            <person name="Reysenbach A.L."/>
        </authorList>
    </citation>
    <scope>NUCLEOTIDE SEQUENCE [LARGE SCALE GENOMIC DNA]</scope>
    <source>
        <strain evidence="11">NZ3</strain>
    </source>
</reference>
<protein>
    <recommendedName>
        <fullName evidence="2">DNA helicase</fullName>
        <ecNumber evidence="2">3.6.4.12</ecNumber>
    </recommendedName>
</protein>
<dbReference type="PROSITE" id="PS50051">
    <property type="entry name" value="MCM_2"/>
    <property type="match status" value="1"/>
</dbReference>
<dbReference type="SUPFAM" id="SSF52540">
    <property type="entry name" value="P-loop containing nucleoside triphosphate hydrolases"/>
    <property type="match status" value="1"/>
</dbReference>
<evidence type="ECO:0000259" key="10">
    <source>
        <dbReference type="PROSITE" id="PS50051"/>
    </source>
</evidence>
<evidence type="ECO:0000256" key="1">
    <source>
        <dbReference type="ARBA" id="ARBA00008010"/>
    </source>
</evidence>
<dbReference type="SMART" id="SM00350">
    <property type="entry name" value="MCM"/>
    <property type="match status" value="1"/>
</dbReference>
<dbReference type="InterPro" id="IPR033762">
    <property type="entry name" value="MCM_OB"/>
</dbReference>
<dbReference type="SMART" id="SM00382">
    <property type="entry name" value="AAA"/>
    <property type="match status" value="1"/>
</dbReference>
<accession>A0A2R7Y6E1</accession>
<dbReference type="Gene3D" id="3.40.50.300">
    <property type="entry name" value="P-loop containing nucleotide triphosphate hydrolases"/>
    <property type="match status" value="1"/>
</dbReference>
<dbReference type="InterPro" id="IPR003593">
    <property type="entry name" value="AAA+_ATPase"/>
</dbReference>
<dbReference type="InterPro" id="IPR012340">
    <property type="entry name" value="NA-bd_OB-fold"/>
</dbReference>
<dbReference type="GO" id="GO:0006260">
    <property type="term" value="P:DNA replication"/>
    <property type="evidence" value="ECO:0007669"/>
    <property type="project" value="UniProtKB-KW"/>
</dbReference>
<dbReference type="GO" id="GO:0016787">
    <property type="term" value="F:hydrolase activity"/>
    <property type="evidence" value="ECO:0007669"/>
    <property type="project" value="UniProtKB-KW"/>
</dbReference>
<dbReference type="Gene3D" id="2.40.50.140">
    <property type="entry name" value="Nucleic acid-binding proteins"/>
    <property type="match status" value="1"/>
</dbReference>
<evidence type="ECO:0000256" key="6">
    <source>
        <dbReference type="ARBA" id="ARBA00022806"/>
    </source>
</evidence>
<dbReference type="Proteomes" id="UP000244093">
    <property type="component" value="Unassembled WGS sequence"/>
</dbReference>
<dbReference type="SUPFAM" id="SSF50249">
    <property type="entry name" value="Nucleic acid-binding proteins"/>
    <property type="match status" value="1"/>
</dbReference>
<organism evidence="11 12">
    <name type="scientific">Zestosphaera tikiterensis</name>
    <dbReference type="NCBI Taxonomy" id="1973259"/>
    <lineage>
        <taxon>Archaea</taxon>
        <taxon>Thermoproteota</taxon>
        <taxon>Thermoprotei</taxon>
        <taxon>Desulfurococcales</taxon>
        <taxon>Desulfurococcaceae</taxon>
        <taxon>Zestosphaera</taxon>
    </lineage>
</organism>
<dbReference type="AlphaFoldDB" id="A0A2R7Y6E1"/>
<gene>
    <name evidence="11" type="ORF">B7O98_01235</name>
</gene>
<sequence>MSEFSNLTQKPPEEREAEDYVGLFTSFLKNFKDRNGDFKYKERIKEMISREGKSVIVDYEDLISYDAHSIELIENNPVESLEAFGNAVKEIVSEIDLEYARKVPKFFVRFNGWSKTLSIRKISSEHINKLVMVEGIIVKATPVRNKLYKAKYVHVLPTGEEHEFEWPPFEEELREELEKPPYCPICINTLTEDELIRRRFRGVIKLKPDKSKFRDWQLVVVQERPEEIPAGQIPRSVEVVLTEDIVDIARPGDRVAVIGIVRLQKSGREDKTVFTPYIEANNVIVAQRVLEELKLSPEDEELILELSKDPLIRRKIIASIAPTIYGLWDVKEAIALALFGGVTKTSPDGTRMRGDIHILLVGDPGTAKSQLLQYAARIAPRGIYTSGKGSSAAGLTATVVKDKQTGEYFLEAGAMVLADGGVVAIDEIDKMREEDRVAIHEAMEQGTVSIAKAGIVARLNARASVIAAGNPKRGRYIATESPAENINLPVTILSRFDLLYIVRDVPELGKDTSLTSFVLKTHEKAGYVEPDIKPDLLRKYIAYARKHVKPVLTEEAERIIKEYYIELRKRSSEREDAPLAITARQLEALVRLAEAHARMKLKPKVEAEDAVEAVRLMNAVLEQVGLDVETGNIDIDTLMAGKPKSIRDKEVAIIKTIKEVTQAGEECIKFKELKKRAEEIGIDEETLDKILRNLRRSGEIYERRTGCYALS</sequence>
<comment type="caution">
    <text evidence="11">The sequence shown here is derived from an EMBL/GenBank/DDBJ whole genome shotgun (WGS) entry which is preliminary data.</text>
</comment>
<dbReference type="GO" id="GO:0042555">
    <property type="term" value="C:MCM complex"/>
    <property type="evidence" value="ECO:0007669"/>
    <property type="project" value="TreeGrafter"/>
</dbReference>
<dbReference type="Gene3D" id="3.30.1640.10">
    <property type="entry name" value="mini-chromosome maintenance (MCM) complex, chain A, domain 1"/>
    <property type="match status" value="1"/>
</dbReference>
<dbReference type="Pfam" id="PF21100">
    <property type="entry name" value="WHD_MCM"/>
    <property type="match status" value="1"/>
</dbReference>
<evidence type="ECO:0000256" key="5">
    <source>
        <dbReference type="ARBA" id="ARBA00022801"/>
    </source>
</evidence>
<dbReference type="PANTHER" id="PTHR11630">
    <property type="entry name" value="DNA REPLICATION LICENSING FACTOR MCM FAMILY MEMBER"/>
    <property type="match status" value="1"/>
</dbReference>
<evidence type="ECO:0000256" key="8">
    <source>
        <dbReference type="ARBA" id="ARBA00023125"/>
    </source>
</evidence>